<keyword evidence="1" id="KW-1133">Transmembrane helix</keyword>
<feature type="transmembrane region" description="Helical" evidence="1">
    <location>
        <begin position="54"/>
        <end position="77"/>
    </location>
</feature>
<protein>
    <submittedName>
        <fullName evidence="3">Uncharacterized protein</fullName>
    </submittedName>
</protein>
<reference evidence="4" key="1">
    <citation type="journal article" date="2010" name="Nat. Biotechnol.">
        <title>Draft genome sequence of the oilseed species Ricinus communis.</title>
        <authorList>
            <person name="Chan A.P."/>
            <person name="Crabtree J."/>
            <person name="Zhao Q."/>
            <person name="Lorenzi H."/>
            <person name="Orvis J."/>
            <person name="Puiu D."/>
            <person name="Melake-Berhan A."/>
            <person name="Jones K.M."/>
            <person name="Redman J."/>
            <person name="Chen G."/>
            <person name="Cahoon E.B."/>
            <person name="Gedil M."/>
            <person name="Stanke M."/>
            <person name="Haas B.J."/>
            <person name="Wortman J.R."/>
            <person name="Fraser-Liggett C.M."/>
            <person name="Ravel J."/>
            <person name="Rabinowicz P.D."/>
        </authorList>
    </citation>
    <scope>NUCLEOTIDE SEQUENCE [LARGE SCALE GENOMIC DNA]</scope>
    <source>
        <strain evidence="4">cv. Hale</strain>
    </source>
</reference>
<feature type="chain" id="PRO_5002892383" evidence="2">
    <location>
        <begin position="22"/>
        <end position="80"/>
    </location>
</feature>
<keyword evidence="4" id="KW-1185">Reference proteome</keyword>
<evidence type="ECO:0000256" key="1">
    <source>
        <dbReference type="SAM" id="Phobius"/>
    </source>
</evidence>
<gene>
    <name evidence="3" type="ORF">RCOM_0151550</name>
</gene>
<dbReference type="InParanoid" id="B9T986"/>
<name>B9T986_RICCO</name>
<evidence type="ECO:0000313" key="4">
    <source>
        <dbReference type="Proteomes" id="UP000008311"/>
    </source>
</evidence>
<feature type="signal peptide" evidence="2">
    <location>
        <begin position="1"/>
        <end position="21"/>
    </location>
</feature>
<accession>B9T986</accession>
<evidence type="ECO:0000256" key="2">
    <source>
        <dbReference type="SAM" id="SignalP"/>
    </source>
</evidence>
<dbReference type="EMBL" id="EQ975320">
    <property type="protein sequence ID" value="EEF27575.1"/>
    <property type="molecule type" value="Genomic_DNA"/>
</dbReference>
<keyword evidence="2" id="KW-0732">Signal</keyword>
<keyword evidence="1" id="KW-0472">Membrane</keyword>
<organism evidence="3 4">
    <name type="scientific">Ricinus communis</name>
    <name type="common">Castor bean</name>
    <dbReference type="NCBI Taxonomy" id="3988"/>
    <lineage>
        <taxon>Eukaryota</taxon>
        <taxon>Viridiplantae</taxon>
        <taxon>Streptophyta</taxon>
        <taxon>Embryophyta</taxon>
        <taxon>Tracheophyta</taxon>
        <taxon>Spermatophyta</taxon>
        <taxon>Magnoliopsida</taxon>
        <taxon>eudicotyledons</taxon>
        <taxon>Gunneridae</taxon>
        <taxon>Pentapetalae</taxon>
        <taxon>rosids</taxon>
        <taxon>fabids</taxon>
        <taxon>Malpighiales</taxon>
        <taxon>Euphorbiaceae</taxon>
        <taxon>Acalyphoideae</taxon>
        <taxon>Acalypheae</taxon>
        <taxon>Ricinus</taxon>
    </lineage>
</organism>
<dbReference type="AlphaFoldDB" id="B9T986"/>
<evidence type="ECO:0000313" key="3">
    <source>
        <dbReference type="EMBL" id="EEF27575.1"/>
    </source>
</evidence>
<sequence length="80" mass="8045">MIATASSTMAISMMLIARLPGQFFVTYIATVAVPLPHAAPAVDPSNVVDGPETVVPLTVTIGYAATTAGMASVQIVLGTG</sequence>
<proteinExistence type="predicted"/>
<keyword evidence="1" id="KW-0812">Transmembrane</keyword>
<dbReference type="Proteomes" id="UP000008311">
    <property type="component" value="Unassembled WGS sequence"/>
</dbReference>